<evidence type="ECO:0000313" key="1">
    <source>
        <dbReference type="EMBL" id="EMA48000.1"/>
    </source>
</evidence>
<dbReference type="InParanoid" id="M0MU90"/>
<dbReference type="RefSeq" id="WP_006076000.1">
    <property type="nucleotide sequence ID" value="NZ_AOMD01000002.1"/>
</dbReference>
<dbReference type="AlphaFoldDB" id="M0MU90"/>
<gene>
    <name evidence="1" type="ORF">C449_00970</name>
</gene>
<evidence type="ECO:0000313" key="2">
    <source>
        <dbReference type="Proteomes" id="UP000011669"/>
    </source>
</evidence>
<comment type="caution">
    <text evidence="1">The sequence shown here is derived from an EMBL/GenBank/DDBJ whole genome shotgun (WGS) entry which is preliminary data.</text>
</comment>
<dbReference type="PATRIC" id="fig|1227455.4.peg.199"/>
<protein>
    <submittedName>
        <fullName evidence="1">Uncharacterized protein</fullName>
    </submittedName>
</protein>
<dbReference type="Proteomes" id="UP000011669">
    <property type="component" value="Unassembled WGS sequence"/>
</dbReference>
<dbReference type="EMBL" id="AOMD01000002">
    <property type="protein sequence ID" value="EMA48000.1"/>
    <property type="molecule type" value="Genomic_DNA"/>
</dbReference>
<organism evidence="1 2">
    <name type="scientific">Halococcus saccharolyticus DSM 5350</name>
    <dbReference type="NCBI Taxonomy" id="1227455"/>
    <lineage>
        <taxon>Archaea</taxon>
        <taxon>Methanobacteriati</taxon>
        <taxon>Methanobacteriota</taxon>
        <taxon>Stenosarchaea group</taxon>
        <taxon>Halobacteria</taxon>
        <taxon>Halobacteriales</taxon>
        <taxon>Halococcaceae</taxon>
        <taxon>Halococcus</taxon>
    </lineage>
</organism>
<proteinExistence type="predicted"/>
<name>M0MU90_9EURY</name>
<sequence length="124" mass="13843">MSPEELPLTDPSRFADQPEIVLDSIESAEDQLEWDVNSGEKIQTPEGIHAKAVREYATYDLKLPAASPGSRREGDAADDGQRRLAVAKEYRSRYEDTIQMILDVDKGEDADPESYAVAFGFESY</sequence>
<dbReference type="STRING" id="1227455.C449_00970"/>
<keyword evidence="2" id="KW-1185">Reference proteome</keyword>
<accession>M0MU90</accession>
<reference evidence="1 2" key="1">
    <citation type="journal article" date="2014" name="PLoS Genet.">
        <title>Phylogenetically driven sequencing of extremely halophilic archaea reveals strategies for static and dynamic osmo-response.</title>
        <authorList>
            <person name="Becker E.A."/>
            <person name="Seitzer P.M."/>
            <person name="Tritt A."/>
            <person name="Larsen D."/>
            <person name="Krusor M."/>
            <person name="Yao A.I."/>
            <person name="Wu D."/>
            <person name="Madern D."/>
            <person name="Eisen J.A."/>
            <person name="Darling A.E."/>
            <person name="Facciotti M.T."/>
        </authorList>
    </citation>
    <scope>NUCLEOTIDE SEQUENCE [LARGE SCALE GENOMIC DNA]</scope>
    <source>
        <strain evidence="1 2">DSM 5350</strain>
    </source>
</reference>